<gene>
    <name evidence="2" type="ORF">CDV56_101716</name>
</gene>
<name>A0A397G0W4_ASPTH</name>
<comment type="caution">
    <text evidence="2">The sequence shown here is derived from an EMBL/GenBank/DDBJ whole genome shotgun (WGS) entry which is preliminary data.</text>
</comment>
<reference evidence="2" key="1">
    <citation type="submission" date="2018-08" db="EMBL/GenBank/DDBJ databases">
        <title>Draft genome sequence of azole-resistant Aspergillus thermomutatus (Neosartorya pseudofischeri) strain HMR AF 39, isolated from a human nasal aspirate.</title>
        <authorList>
            <person name="Parent-Michaud M."/>
            <person name="Dufresne P.J."/>
            <person name="Fournier E."/>
            <person name="Martineau C."/>
            <person name="Moreira S."/>
            <person name="Perkins V."/>
            <person name="De Repentigny L."/>
            <person name="Dufresne S.F."/>
        </authorList>
    </citation>
    <scope>NUCLEOTIDE SEQUENCE [LARGE SCALE GENOMIC DNA]</scope>
    <source>
        <strain evidence="2">HMR AF 39</strain>
    </source>
</reference>
<keyword evidence="3" id="KW-1185">Reference proteome</keyword>
<evidence type="ECO:0000259" key="1">
    <source>
        <dbReference type="Pfam" id="PF06985"/>
    </source>
</evidence>
<dbReference type="Proteomes" id="UP000215305">
    <property type="component" value="Unassembled WGS sequence"/>
</dbReference>
<dbReference type="EMBL" id="NKHU02000412">
    <property type="protein sequence ID" value="RHZ43464.1"/>
    <property type="molecule type" value="Genomic_DNA"/>
</dbReference>
<sequence>MADSEIATKNPQLSRKIFRPLREDYIRLVTILAGSPADSIQCSLEEVPLLPDKKPPEEYEAFSYVCGSKERPQRIEIGGNEYFITENLAEALRALRHPKKGRKLWVDSLCINESNIPEKNIQIPLMGRIYYSACRVICWLGPYYEIRRWARTATEEDMKNFFNLLQLIESDPSNRNVLDTSIRALRTLDSNSQGRMMFALEDLVYREYWYRAWTLQEMALSSDLRVKCGDHTVRYTTLECMPTTLINAHALQSMPPKEKKTLHLKQSLRVSTVRSRLQGIWPERLLKFQQLRSGMSLDMFLNHFLNSHCFDRHDNIYAFYNLFHSDIQKTLQVDYDLPVEQAITQTFKGFIRVTKSLDVVTVKARQRAVNEKCQRAVPSWCPYLHAEYRAFPLLPAGYTYPKETSLIPPNAPVTFEYSRDQSKLLRNMFHRNLLNWEAREMAHIRECYTFLNKTTVKREEFPQVVLPDYRPSQSKVLDSLVQTNLHVPGNEEQFEALYQFKRRMHSRELCSCSLLLKNGFSSTFNLGVVADTPWPGDIICAISGCKTLVALRLVKDGAYQVVGEAMVQVAGLGKASCTGGSYENFILC</sequence>
<feature type="domain" description="Heterokaryon incompatibility" evidence="1">
    <location>
        <begin position="59"/>
        <end position="217"/>
    </location>
</feature>
<organism evidence="2 3">
    <name type="scientific">Aspergillus thermomutatus</name>
    <name type="common">Neosartorya pseudofischeri</name>
    <dbReference type="NCBI Taxonomy" id="41047"/>
    <lineage>
        <taxon>Eukaryota</taxon>
        <taxon>Fungi</taxon>
        <taxon>Dikarya</taxon>
        <taxon>Ascomycota</taxon>
        <taxon>Pezizomycotina</taxon>
        <taxon>Eurotiomycetes</taxon>
        <taxon>Eurotiomycetidae</taxon>
        <taxon>Eurotiales</taxon>
        <taxon>Aspergillaceae</taxon>
        <taxon>Aspergillus</taxon>
        <taxon>Aspergillus subgen. Fumigati</taxon>
    </lineage>
</organism>
<dbReference type="PANTHER" id="PTHR24148:SF64">
    <property type="entry name" value="HETEROKARYON INCOMPATIBILITY DOMAIN-CONTAINING PROTEIN"/>
    <property type="match status" value="1"/>
</dbReference>
<dbReference type="AlphaFoldDB" id="A0A397G0W4"/>
<dbReference type="VEuPathDB" id="FungiDB:CDV56_101716"/>
<dbReference type="InterPro" id="IPR052895">
    <property type="entry name" value="HetReg/Transcr_Mod"/>
</dbReference>
<dbReference type="OrthoDB" id="4850726at2759"/>
<dbReference type="STRING" id="41047.A0A397G0W4"/>
<dbReference type="Pfam" id="PF06985">
    <property type="entry name" value="HET"/>
    <property type="match status" value="1"/>
</dbReference>
<proteinExistence type="predicted"/>
<dbReference type="InterPro" id="IPR010730">
    <property type="entry name" value="HET"/>
</dbReference>
<protein>
    <recommendedName>
        <fullName evidence="1">Heterokaryon incompatibility domain-containing protein</fullName>
    </recommendedName>
</protein>
<dbReference type="GeneID" id="38123690"/>
<evidence type="ECO:0000313" key="2">
    <source>
        <dbReference type="EMBL" id="RHZ43464.1"/>
    </source>
</evidence>
<evidence type="ECO:0000313" key="3">
    <source>
        <dbReference type="Proteomes" id="UP000215305"/>
    </source>
</evidence>
<accession>A0A397G0W4</accession>
<dbReference type="RefSeq" id="XP_026609815.1">
    <property type="nucleotide sequence ID" value="XM_026755335.1"/>
</dbReference>
<dbReference type="PANTHER" id="PTHR24148">
    <property type="entry name" value="ANKYRIN REPEAT DOMAIN-CONTAINING PROTEIN 39 HOMOLOG-RELATED"/>
    <property type="match status" value="1"/>
</dbReference>